<dbReference type="Pfam" id="PF00781">
    <property type="entry name" value="DAGK_cat"/>
    <property type="match status" value="1"/>
</dbReference>
<accession>A0ABQ1I8S8</accession>
<dbReference type="InterPro" id="IPR016064">
    <property type="entry name" value="NAD/diacylglycerol_kinase_sf"/>
</dbReference>
<dbReference type="InterPro" id="IPR017438">
    <property type="entry name" value="ATP-NAD_kinase_N"/>
</dbReference>
<name>A0ABQ1I8S8_9PROT</name>
<feature type="region of interest" description="Disordered" evidence="1">
    <location>
        <begin position="308"/>
        <end position="327"/>
    </location>
</feature>
<dbReference type="RefSeq" id="WP_188574891.1">
    <property type="nucleotide sequence ID" value="NZ_BMDZ01000004.1"/>
</dbReference>
<sequence>MQHPDAAMQPVVRVFHNPTAGGGDWPTARLMALLAAEGIQATGWQSTKADGLDDAVAATTGPLIIAGGDGTVAKVLARLPDRRLPVAILPTGSANNIAGALGARLPAAPGDLRRWLLAGDTRPFHAGRVRLGSNPPIPYFESIGAGATITAMEMQPPRPLHGIAKITFGRAALAQALASAPPLSCDIAIDGLHRRARAIALELPCLPWTGPGLWLGPEIRPDDRRAVAALIGPADRDAAIAWLAAPGTPRRETMAAPPLSPWIGDMIMVTGLHGPLRIDDDRLTDDAAGARLVVDRDPQPFRIVVDPMRQPVRGRLPDPPPAARDSS</sequence>
<dbReference type="EMBL" id="BMDZ01000004">
    <property type="protein sequence ID" value="GGB28163.1"/>
    <property type="molecule type" value="Genomic_DNA"/>
</dbReference>
<reference evidence="4" key="1">
    <citation type="journal article" date="2019" name="Int. J. Syst. Evol. Microbiol.">
        <title>The Global Catalogue of Microorganisms (GCM) 10K type strain sequencing project: providing services to taxonomists for standard genome sequencing and annotation.</title>
        <authorList>
            <consortium name="The Broad Institute Genomics Platform"/>
            <consortium name="The Broad Institute Genome Sequencing Center for Infectious Disease"/>
            <person name="Wu L."/>
            <person name="Ma J."/>
        </authorList>
    </citation>
    <scope>NUCLEOTIDE SEQUENCE [LARGE SCALE GENOMIC DNA]</scope>
    <source>
        <strain evidence="4">CGMCC 1.10188</strain>
    </source>
</reference>
<evidence type="ECO:0000313" key="4">
    <source>
        <dbReference type="Proteomes" id="UP000603352"/>
    </source>
</evidence>
<evidence type="ECO:0000259" key="2">
    <source>
        <dbReference type="PROSITE" id="PS50146"/>
    </source>
</evidence>
<gene>
    <name evidence="3" type="ORF">GCM10011505_06780</name>
</gene>
<keyword evidence="4" id="KW-1185">Reference proteome</keyword>
<feature type="domain" description="DAGKc" evidence="2">
    <location>
        <begin position="7"/>
        <end position="133"/>
    </location>
</feature>
<comment type="caution">
    <text evidence="3">The sequence shown here is derived from an EMBL/GenBank/DDBJ whole genome shotgun (WGS) entry which is preliminary data.</text>
</comment>
<dbReference type="SUPFAM" id="SSF111331">
    <property type="entry name" value="NAD kinase/diacylglycerol kinase-like"/>
    <property type="match status" value="1"/>
</dbReference>
<organism evidence="3 4">
    <name type="scientific">Tistrella bauzanensis</name>
    <dbReference type="NCBI Taxonomy" id="657419"/>
    <lineage>
        <taxon>Bacteria</taxon>
        <taxon>Pseudomonadati</taxon>
        <taxon>Pseudomonadota</taxon>
        <taxon>Alphaproteobacteria</taxon>
        <taxon>Geminicoccales</taxon>
        <taxon>Geminicoccaceae</taxon>
        <taxon>Tistrella</taxon>
    </lineage>
</organism>
<proteinExistence type="predicted"/>
<dbReference type="PROSITE" id="PS50146">
    <property type="entry name" value="DAGK"/>
    <property type="match status" value="1"/>
</dbReference>
<protein>
    <recommendedName>
        <fullName evidence="2">DAGKc domain-containing protein</fullName>
    </recommendedName>
</protein>
<dbReference type="InterPro" id="IPR001206">
    <property type="entry name" value="Diacylglycerol_kinase_cat_dom"/>
</dbReference>
<dbReference type="Proteomes" id="UP000603352">
    <property type="component" value="Unassembled WGS sequence"/>
</dbReference>
<dbReference type="Gene3D" id="3.40.50.10330">
    <property type="entry name" value="Probable inorganic polyphosphate/atp-NAD kinase, domain 1"/>
    <property type="match status" value="1"/>
</dbReference>
<evidence type="ECO:0000313" key="3">
    <source>
        <dbReference type="EMBL" id="GGB28163.1"/>
    </source>
</evidence>
<feature type="compositionally biased region" description="Pro residues" evidence="1">
    <location>
        <begin position="317"/>
        <end position="327"/>
    </location>
</feature>
<evidence type="ECO:0000256" key="1">
    <source>
        <dbReference type="SAM" id="MobiDB-lite"/>
    </source>
</evidence>